<evidence type="ECO:0000256" key="5">
    <source>
        <dbReference type="ARBA" id="ARBA00023033"/>
    </source>
</evidence>
<dbReference type="SUPFAM" id="SSF54373">
    <property type="entry name" value="FAD-linked reductases, C-terminal domain"/>
    <property type="match status" value="1"/>
</dbReference>
<dbReference type="InterPro" id="IPR050493">
    <property type="entry name" value="FAD-dep_Monooxygenase_BioMet"/>
</dbReference>
<dbReference type="PANTHER" id="PTHR13789">
    <property type="entry name" value="MONOOXYGENASE"/>
    <property type="match status" value="1"/>
</dbReference>
<dbReference type="PRINTS" id="PR00420">
    <property type="entry name" value="RNGMNOXGNASE"/>
</dbReference>
<reference evidence="7 8" key="1">
    <citation type="journal article" date="2018" name="Mol. Biol. Evol.">
        <title>Broad Genomic Sampling Reveals a Smut Pathogenic Ancestry of the Fungal Clade Ustilaginomycotina.</title>
        <authorList>
            <person name="Kijpornyongpan T."/>
            <person name="Mondo S.J."/>
            <person name="Barry K."/>
            <person name="Sandor L."/>
            <person name="Lee J."/>
            <person name="Lipzen A."/>
            <person name="Pangilinan J."/>
            <person name="LaButti K."/>
            <person name="Hainaut M."/>
            <person name="Henrissat B."/>
            <person name="Grigoriev I.V."/>
            <person name="Spatafora J.W."/>
            <person name="Aime M.C."/>
        </authorList>
    </citation>
    <scope>NUCLEOTIDE SEQUENCE [LARGE SCALE GENOMIC DNA]</scope>
    <source>
        <strain evidence="7 8">MCA 4198</strain>
    </source>
</reference>
<dbReference type="SUPFAM" id="SSF51905">
    <property type="entry name" value="FAD/NAD(P)-binding domain"/>
    <property type="match status" value="1"/>
</dbReference>
<evidence type="ECO:0000256" key="4">
    <source>
        <dbReference type="ARBA" id="ARBA00023002"/>
    </source>
</evidence>
<keyword evidence="2" id="KW-0285">Flavoprotein</keyword>
<comment type="similarity">
    <text evidence="1">Belongs to the paxM FAD-dependent monooxygenase family.</text>
</comment>
<dbReference type="GeneID" id="37046846"/>
<keyword evidence="5" id="KW-0503">Monooxygenase</keyword>
<dbReference type="STRING" id="215250.A0A316YKN2"/>
<dbReference type="Proteomes" id="UP000245768">
    <property type="component" value="Unassembled WGS sequence"/>
</dbReference>
<sequence>MTNKPSSLRIIICGAGIAGLAAAAALATHHQVIVLERKEELTEVSYAINLKPNAAHAAYGVVGLDPSKVRGLPCREIIERDAANGDIKMHKPVDAPADFGGPWYFCQRTELHAELLATAKARGAKVILGTEIEDVNATHGVVLIKGGDAMVADMVLIADGISSRLRKRVLQQETDYRWDSDQVAFRAFVPAERFRDQPELKWLAEQKSGGLYVWAAQKQRVVVYPCPDYVNLVAIVDKAHLQRQSGGSDLGRESNTETADAMRSQFADFDSTVKKLLDKVPHASLWPLFDVSCLPYYERERALLIGDAAHATLPHQGQGASLAFEDAEGLAYLFCNGSVTPHDVSRVLKKFTELRRARVHMIQHFSRVMAKPASYEKGEKLDALRFAAQTLTFKSIAELETSTAPHD</sequence>
<dbReference type="PANTHER" id="PTHR13789:SF314">
    <property type="entry name" value="FAD-BINDING DOMAIN-CONTAINING PROTEIN"/>
    <property type="match status" value="1"/>
</dbReference>
<keyword evidence="3" id="KW-0274">FAD</keyword>
<dbReference type="InParanoid" id="A0A316YKN2"/>
<dbReference type="OrthoDB" id="9993796at2759"/>
<dbReference type="Gene3D" id="3.50.50.60">
    <property type="entry name" value="FAD/NAD(P)-binding domain"/>
    <property type="match status" value="1"/>
</dbReference>
<keyword evidence="4" id="KW-0560">Oxidoreductase</keyword>
<dbReference type="Pfam" id="PF01494">
    <property type="entry name" value="FAD_binding_3"/>
    <property type="match status" value="1"/>
</dbReference>
<organism evidence="7 8">
    <name type="scientific">Acaromyces ingoldii</name>
    <dbReference type="NCBI Taxonomy" id="215250"/>
    <lineage>
        <taxon>Eukaryota</taxon>
        <taxon>Fungi</taxon>
        <taxon>Dikarya</taxon>
        <taxon>Basidiomycota</taxon>
        <taxon>Ustilaginomycotina</taxon>
        <taxon>Exobasidiomycetes</taxon>
        <taxon>Exobasidiales</taxon>
        <taxon>Cryptobasidiaceae</taxon>
        <taxon>Acaromyces</taxon>
    </lineage>
</organism>
<evidence type="ECO:0000313" key="7">
    <source>
        <dbReference type="EMBL" id="PWN89752.1"/>
    </source>
</evidence>
<accession>A0A316YKN2</accession>
<evidence type="ECO:0000256" key="1">
    <source>
        <dbReference type="ARBA" id="ARBA00007992"/>
    </source>
</evidence>
<name>A0A316YKN2_9BASI</name>
<evidence type="ECO:0000256" key="2">
    <source>
        <dbReference type="ARBA" id="ARBA00022630"/>
    </source>
</evidence>
<dbReference type="RefSeq" id="XP_025376950.1">
    <property type="nucleotide sequence ID" value="XM_025524930.1"/>
</dbReference>
<protein>
    <submittedName>
        <fullName evidence="7">FAD/NAD(P)-binding domain-containing protein</fullName>
    </submittedName>
</protein>
<evidence type="ECO:0000313" key="8">
    <source>
        <dbReference type="Proteomes" id="UP000245768"/>
    </source>
</evidence>
<dbReference type="AlphaFoldDB" id="A0A316YKN2"/>
<dbReference type="InterPro" id="IPR002938">
    <property type="entry name" value="FAD-bd"/>
</dbReference>
<dbReference type="EMBL" id="KZ819636">
    <property type="protein sequence ID" value="PWN89752.1"/>
    <property type="molecule type" value="Genomic_DNA"/>
</dbReference>
<dbReference type="GO" id="GO:0004497">
    <property type="term" value="F:monooxygenase activity"/>
    <property type="evidence" value="ECO:0007669"/>
    <property type="project" value="UniProtKB-KW"/>
</dbReference>
<evidence type="ECO:0000256" key="3">
    <source>
        <dbReference type="ARBA" id="ARBA00022827"/>
    </source>
</evidence>
<proteinExistence type="inferred from homology"/>
<gene>
    <name evidence="7" type="ORF">FA10DRAFT_301062</name>
</gene>
<dbReference type="GO" id="GO:0071949">
    <property type="term" value="F:FAD binding"/>
    <property type="evidence" value="ECO:0007669"/>
    <property type="project" value="InterPro"/>
</dbReference>
<dbReference type="InterPro" id="IPR036188">
    <property type="entry name" value="FAD/NAD-bd_sf"/>
</dbReference>
<feature type="domain" description="FAD-binding" evidence="6">
    <location>
        <begin position="10"/>
        <end position="335"/>
    </location>
</feature>
<keyword evidence="8" id="KW-1185">Reference proteome</keyword>
<evidence type="ECO:0000259" key="6">
    <source>
        <dbReference type="Pfam" id="PF01494"/>
    </source>
</evidence>